<feature type="region of interest" description="Disordered" evidence="1">
    <location>
        <begin position="1"/>
        <end position="27"/>
    </location>
</feature>
<name>A0A421AX73_9PSEU</name>
<dbReference type="AlphaFoldDB" id="A0A421AX73"/>
<evidence type="ECO:0000313" key="3">
    <source>
        <dbReference type="Proteomes" id="UP000282454"/>
    </source>
</evidence>
<dbReference type="RefSeq" id="WP_121394301.1">
    <property type="nucleotide sequence ID" value="NZ_RCDD01000007.1"/>
</dbReference>
<evidence type="ECO:0000256" key="1">
    <source>
        <dbReference type="SAM" id="MobiDB-lite"/>
    </source>
</evidence>
<dbReference type="Proteomes" id="UP000282454">
    <property type="component" value="Unassembled WGS sequence"/>
</dbReference>
<dbReference type="OrthoDB" id="5119715at2"/>
<sequence>MPSAPSRSTHTALTRESSITEPKRIDPPDCGCTDCLTGYSRPLSPWGDDDQFAALLHGQADNATGVELADLHLVLNPAGRESFGQFLSTELRAGRLVSRPRIEGKALSRVLGDLVD</sequence>
<accession>A0A421AX73</accession>
<gene>
    <name evidence="2" type="ORF">CLV68_5999</name>
</gene>
<protein>
    <submittedName>
        <fullName evidence="2">Uncharacterized protein</fullName>
    </submittedName>
</protein>
<proteinExistence type="predicted"/>
<keyword evidence="3" id="KW-1185">Reference proteome</keyword>
<feature type="compositionally biased region" description="Polar residues" evidence="1">
    <location>
        <begin position="1"/>
        <end position="20"/>
    </location>
</feature>
<organism evidence="2 3">
    <name type="scientific">Actinokineospora cianjurensis</name>
    <dbReference type="NCBI Taxonomy" id="585224"/>
    <lineage>
        <taxon>Bacteria</taxon>
        <taxon>Bacillati</taxon>
        <taxon>Actinomycetota</taxon>
        <taxon>Actinomycetes</taxon>
        <taxon>Pseudonocardiales</taxon>
        <taxon>Pseudonocardiaceae</taxon>
        <taxon>Actinokineospora</taxon>
    </lineage>
</organism>
<dbReference type="EMBL" id="RCDD01000007">
    <property type="protein sequence ID" value="RLK54447.1"/>
    <property type="molecule type" value="Genomic_DNA"/>
</dbReference>
<evidence type="ECO:0000313" key="2">
    <source>
        <dbReference type="EMBL" id="RLK54447.1"/>
    </source>
</evidence>
<comment type="caution">
    <text evidence="2">The sequence shown here is derived from an EMBL/GenBank/DDBJ whole genome shotgun (WGS) entry which is preliminary data.</text>
</comment>
<reference evidence="2 3" key="1">
    <citation type="submission" date="2018-10" db="EMBL/GenBank/DDBJ databases">
        <title>Genomic Encyclopedia of Archaeal and Bacterial Type Strains, Phase II (KMG-II): from individual species to whole genera.</title>
        <authorList>
            <person name="Goeker M."/>
        </authorList>
    </citation>
    <scope>NUCLEOTIDE SEQUENCE [LARGE SCALE GENOMIC DNA]</scope>
    <source>
        <strain evidence="2 3">DSM 45657</strain>
    </source>
</reference>